<reference evidence="2 3" key="1">
    <citation type="journal article" date="2011" name="J. Bacteriol.">
        <title>Complete genome sequences of the chemolithoautotrophic Oligotropha carboxidovorans strains OM4 and OM5.</title>
        <authorList>
            <person name="Volland S."/>
            <person name="Rachinger M."/>
            <person name="Strittmatter A."/>
            <person name="Daniel R."/>
            <person name="Gottschalk G."/>
            <person name="Meyer O."/>
        </authorList>
    </citation>
    <scope>NUCLEOTIDE SEQUENCE [LARGE SCALE GENOMIC DNA]</scope>
    <source>
        <strain evidence="3">ATCC 49405 / DSM 1227 / KCTC 32145 / OM5</strain>
    </source>
</reference>
<dbReference type="Pfam" id="PF03205">
    <property type="entry name" value="MobB"/>
    <property type="match status" value="1"/>
</dbReference>
<dbReference type="PATRIC" id="fig|504832.7.peg.1442"/>
<evidence type="ECO:0000313" key="2">
    <source>
        <dbReference type="EMBL" id="AEI06072.1"/>
    </source>
</evidence>
<name>B6JGE3_AFIC5</name>
<dbReference type="PANTHER" id="PTHR40072">
    <property type="entry name" value="MOLYBDOPTERIN-GUANINE DINUCLEOTIDE BIOSYNTHESIS ADAPTER PROTEIN-RELATED"/>
    <property type="match status" value="1"/>
</dbReference>
<evidence type="ECO:0000313" key="3">
    <source>
        <dbReference type="Proteomes" id="UP000007730"/>
    </source>
</evidence>
<dbReference type="KEGG" id="ocg:OCA5_c13560"/>
<dbReference type="AlphaFoldDB" id="B6JGE3"/>
<dbReference type="KEGG" id="oca:OCAR_6714"/>
<accession>B6JGE3</accession>
<protein>
    <submittedName>
        <fullName evidence="2">Molybdopterin-guanine dinucleotide biosyntehsis protein MobB</fullName>
    </submittedName>
</protein>
<dbReference type="STRING" id="504832.OCA5_c13560"/>
<gene>
    <name evidence="2" type="primary">mobB</name>
    <name evidence="2" type="ordered locus">OCA5_c13560</name>
</gene>
<dbReference type="HOGENOM" id="CLU_068199_2_1_5"/>
<dbReference type="NCBIfam" id="TIGR00176">
    <property type="entry name" value="mobB"/>
    <property type="match status" value="1"/>
</dbReference>
<dbReference type="SUPFAM" id="SSF52540">
    <property type="entry name" value="P-loop containing nucleoside triphosphate hydrolases"/>
    <property type="match status" value="1"/>
</dbReference>
<dbReference type="InterPro" id="IPR027417">
    <property type="entry name" value="P-loop_NTPase"/>
</dbReference>
<dbReference type="InterPro" id="IPR052539">
    <property type="entry name" value="MGD_biosynthesis_adapter"/>
</dbReference>
<feature type="domain" description="Molybdopterin-guanine dinucleotide biosynthesis protein B (MobB)" evidence="1">
    <location>
        <begin position="3"/>
        <end position="135"/>
    </location>
</feature>
<dbReference type="PANTHER" id="PTHR40072:SF1">
    <property type="entry name" value="MOLYBDOPTERIN-GUANINE DINUCLEOTIDE BIOSYNTHESIS ADAPTER PROTEIN"/>
    <property type="match status" value="1"/>
</dbReference>
<dbReference type="InterPro" id="IPR004435">
    <property type="entry name" value="MobB_dom"/>
</dbReference>
<dbReference type="EMBL" id="CP002826">
    <property type="protein sequence ID" value="AEI06072.1"/>
    <property type="molecule type" value="Genomic_DNA"/>
</dbReference>
<keyword evidence="3" id="KW-1185">Reference proteome</keyword>
<dbReference type="GO" id="GO:0006777">
    <property type="term" value="P:Mo-molybdopterin cofactor biosynthetic process"/>
    <property type="evidence" value="ECO:0007669"/>
    <property type="project" value="InterPro"/>
</dbReference>
<organism evidence="2 3">
    <name type="scientific">Afipia carboxidovorans (strain ATCC 49405 / DSM 1227 / KCTC 32145 / OM5)</name>
    <name type="common">Oligotropha carboxidovorans</name>
    <dbReference type="NCBI Taxonomy" id="504832"/>
    <lineage>
        <taxon>Bacteria</taxon>
        <taxon>Pseudomonadati</taxon>
        <taxon>Pseudomonadota</taxon>
        <taxon>Alphaproteobacteria</taxon>
        <taxon>Hyphomicrobiales</taxon>
        <taxon>Nitrobacteraceae</taxon>
        <taxon>Afipia</taxon>
    </lineage>
</organism>
<dbReference type="GO" id="GO:0005525">
    <property type="term" value="F:GTP binding"/>
    <property type="evidence" value="ECO:0007669"/>
    <property type="project" value="InterPro"/>
</dbReference>
<dbReference type="CDD" id="cd03116">
    <property type="entry name" value="MobB"/>
    <property type="match status" value="1"/>
</dbReference>
<dbReference type="RefSeq" id="WP_012563851.1">
    <property type="nucleotide sequence ID" value="NC_011386.1"/>
</dbReference>
<proteinExistence type="predicted"/>
<sequence>MRVIGFAGWSGAGKTTLLSRLVPYLIEGGARVSVVKHAHHAFDIDKPGKDSWIHRQAGATDVLISSSGRWALLHELRGEPEPPLVALLSKMSPVDYILIEGFKAERHPKIEIHRTANNKPLMFPNDPNIVAIASDIRPETTLPVFDLNDIPAIAEVVKAKAEDLGEFSAKYKVD</sequence>
<evidence type="ECO:0000259" key="1">
    <source>
        <dbReference type="Pfam" id="PF03205"/>
    </source>
</evidence>
<dbReference type="Proteomes" id="UP000007730">
    <property type="component" value="Chromosome"/>
</dbReference>
<dbReference type="eggNOG" id="COG1763">
    <property type="taxonomic scope" value="Bacteria"/>
</dbReference>
<dbReference type="OrthoDB" id="9804758at2"/>
<dbReference type="Gene3D" id="3.40.50.300">
    <property type="entry name" value="P-loop containing nucleotide triphosphate hydrolases"/>
    <property type="match status" value="1"/>
</dbReference>